<dbReference type="Gramene" id="ONIVA07G20840.1">
    <property type="protein sequence ID" value="ONIVA07G20840.1"/>
    <property type="gene ID" value="ONIVA07G20840"/>
</dbReference>
<dbReference type="HOGENOM" id="CLU_2744347_0_0_1"/>
<keyword evidence="2" id="KW-1185">Reference proteome</keyword>
<dbReference type="OMA" id="APMTQGY"/>
<reference evidence="1" key="2">
    <citation type="submission" date="2018-04" db="EMBL/GenBank/DDBJ databases">
        <title>OnivRS2 (Oryza nivara Reference Sequence Version 2).</title>
        <authorList>
            <person name="Zhang J."/>
            <person name="Kudrna D."/>
            <person name="Lee S."/>
            <person name="Talag J."/>
            <person name="Rajasekar S."/>
            <person name="Welchert J."/>
            <person name="Hsing Y.-I."/>
            <person name="Wing R.A."/>
        </authorList>
    </citation>
    <scope>NUCLEOTIDE SEQUENCE [LARGE SCALE GENOMIC DNA]</scope>
    <source>
        <strain evidence="1">SL10</strain>
    </source>
</reference>
<reference evidence="1" key="1">
    <citation type="submission" date="2015-04" db="UniProtKB">
        <authorList>
            <consortium name="EnsemblPlants"/>
        </authorList>
    </citation>
    <scope>IDENTIFICATION</scope>
    <source>
        <strain evidence="1">SL10</strain>
    </source>
</reference>
<dbReference type="EnsemblPlants" id="ONIVA07G20840.1">
    <property type="protein sequence ID" value="ONIVA07G20840.1"/>
    <property type="gene ID" value="ONIVA07G20840"/>
</dbReference>
<sequence length="71" mass="7955">MVDKCDITLLDDPNPKSGQFELSHPLQSGLLLHRQCRKTQGGRRGLWRSPTQDPLMCKVPVLPPAPMTQGY</sequence>
<name>A0A0E0I3P9_ORYNI</name>
<dbReference type="Proteomes" id="UP000006591">
    <property type="component" value="Chromosome 7"/>
</dbReference>
<evidence type="ECO:0000313" key="2">
    <source>
        <dbReference type="Proteomes" id="UP000006591"/>
    </source>
</evidence>
<evidence type="ECO:0000313" key="1">
    <source>
        <dbReference type="EnsemblPlants" id="ONIVA07G20840.1"/>
    </source>
</evidence>
<organism evidence="1">
    <name type="scientific">Oryza nivara</name>
    <name type="common">Indian wild rice</name>
    <name type="synonym">Oryza sativa f. spontanea</name>
    <dbReference type="NCBI Taxonomy" id="4536"/>
    <lineage>
        <taxon>Eukaryota</taxon>
        <taxon>Viridiplantae</taxon>
        <taxon>Streptophyta</taxon>
        <taxon>Embryophyta</taxon>
        <taxon>Tracheophyta</taxon>
        <taxon>Spermatophyta</taxon>
        <taxon>Magnoliopsida</taxon>
        <taxon>Liliopsida</taxon>
        <taxon>Poales</taxon>
        <taxon>Poaceae</taxon>
        <taxon>BOP clade</taxon>
        <taxon>Oryzoideae</taxon>
        <taxon>Oryzeae</taxon>
        <taxon>Oryzinae</taxon>
        <taxon>Oryza</taxon>
    </lineage>
</organism>
<protein>
    <submittedName>
        <fullName evidence="1">Uncharacterized protein</fullName>
    </submittedName>
</protein>
<accession>A0A0E0I3P9</accession>
<dbReference type="AlphaFoldDB" id="A0A0E0I3P9"/>
<proteinExistence type="predicted"/>